<dbReference type="AlphaFoldDB" id="A0A644V615"/>
<protein>
    <recommendedName>
        <fullName evidence="3">DUF2939 domain-containing protein</fullName>
    </recommendedName>
</protein>
<keyword evidence="1" id="KW-1133">Transmembrane helix</keyword>
<evidence type="ECO:0008006" key="3">
    <source>
        <dbReference type="Google" id="ProtNLM"/>
    </source>
</evidence>
<proteinExistence type="predicted"/>
<feature type="transmembrane region" description="Helical" evidence="1">
    <location>
        <begin position="42"/>
        <end position="64"/>
    </location>
</feature>
<keyword evidence="1" id="KW-0472">Membrane</keyword>
<evidence type="ECO:0000256" key="1">
    <source>
        <dbReference type="SAM" id="Phobius"/>
    </source>
</evidence>
<comment type="caution">
    <text evidence="2">The sequence shown here is derived from an EMBL/GenBank/DDBJ whole genome shotgun (WGS) entry which is preliminary data.</text>
</comment>
<sequence>MGTVVYFFCRCGIIFFMNGDGKMTENQDTVVKYEDKKSHKKIILIVGAIVILAAMAAFYLLYWVKTPQYSLNIIKESVAKHDLMTFERHVNLQNIGTQAIDDMIATTISPEDRKNPLILGMINMVKAAAVPTFITQAQKYVETGNFAKLNEQNDGQVIVASVAERTGLMTMEFKGIEKTSRNKDEALVTIKIWDQQLEKNFELQLKMKQLDDGTWCLDSISNLKKFMADRDRAVEKRLAELNKPIQAKIKEKVQLITDGPSPISVERVTQNSELLPSHIIKVWLPFKVLVPNIKSVRGTFLIYDSNKKVIFSRDFDSGNADLSKSKDGLWHFNNSWPLNSYDVKDKEISTCDLSQTTNEVIFTGVSFNDGTEDIECYNILPAK</sequence>
<keyword evidence="1" id="KW-0812">Transmembrane</keyword>
<reference evidence="2" key="1">
    <citation type="submission" date="2019-08" db="EMBL/GenBank/DDBJ databases">
        <authorList>
            <person name="Kucharzyk K."/>
            <person name="Murdoch R.W."/>
            <person name="Higgins S."/>
            <person name="Loffler F."/>
        </authorList>
    </citation>
    <scope>NUCLEOTIDE SEQUENCE</scope>
</reference>
<organism evidence="2">
    <name type="scientific">bioreactor metagenome</name>
    <dbReference type="NCBI Taxonomy" id="1076179"/>
    <lineage>
        <taxon>unclassified sequences</taxon>
        <taxon>metagenomes</taxon>
        <taxon>ecological metagenomes</taxon>
    </lineage>
</organism>
<gene>
    <name evidence="2" type="ORF">SDC9_32766</name>
</gene>
<accession>A0A644V615</accession>
<dbReference type="EMBL" id="VSSQ01000227">
    <property type="protein sequence ID" value="MPL86779.1"/>
    <property type="molecule type" value="Genomic_DNA"/>
</dbReference>
<name>A0A644V615_9ZZZZ</name>
<evidence type="ECO:0000313" key="2">
    <source>
        <dbReference type="EMBL" id="MPL86779.1"/>
    </source>
</evidence>